<feature type="compositionally biased region" description="Polar residues" evidence="2">
    <location>
        <begin position="91"/>
        <end position="100"/>
    </location>
</feature>
<feature type="region of interest" description="Disordered" evidence="2">
    <location>
        <begin position="1"/>
        <end position="37"/>
    </location>
</feature>
<dbReference type="AlphaFoldDB" id="A0AAD5TV81"/>
<feature type="region of interest" description="Disordered" evidence="2">
    <location>
        <begin position="483"/>
        <end position="602"/>
    </location>
</feature>
<protein>
    <submittedName>
        <fullName evidence="3">Uncharacterized protein</fullName>
    </submittedName>
</protein>
<dbReference type="GO" id="GO:0005783">
    <property type="term" value="C:endoplasmic reticulum"/>
    <property type="evidence" value="ECO:0007669"/>
    <property type="project" value="TreeGrafter"/>
</dbReference>
<sequence length="1103" mass="120670">MSASTTRPPGHRYPPAVPIPDLPCEKSETPTTNLQRRPSFVHLCRSLLREWKDRPPLPDTHHKGRKRRPTANYYYRDDGRVLRHRSSAISVLEQQPSPGSDRSPAAAAGRGDTSFPYDSGVASLVPASRTSACTTTAYRKDSFSDVGRSPSLGARSLASLRRRLTTPRDEEMSIALSLESGSIPITHISTSAGAPPVSPLAVHAALEEAGAAATLEDQLRELAMLRRASSRASTAARSQTQKLETAVEALDRLQQQQQQQQQYKSQPSLRSCYLYDSEPPDSWIPSDNVDTGSVISIPMELVAMNPLPLSRSRHTAAAPASLASPRISRSMNDMRYAGSLRWTEAGANYPIGQVPQPHTMFPSSPPPPLPPKSRPVARAMYKIRRSFSALGAMFRHHGNGGGGSEAEHKYTQRFPSSVVPRPRAGTGGGGAARRSRLYESRCSMVIKDVSPETAAEILAPGSSYAQVLASLVDRQSVDGRSVRVSTSSRISMSTVYVQSETSDDTDSDDDDDDDGYQGAKQTTASLATGGQTHISKSPTPHNADTKTLKRQAGGGGVSVRTALRVDTTIKVRLRRSMSEPHMTPRRSSSRANDSLPSPLIPRSQIERVPWKALGHAASFPDLDAESSSSFLMSVPEIDAAPTAAAPPAAAGKGRKAPARPEQATYEKELATIDANINKLKERLAAAQNKFNGTDNVKDAFSGRRQELRTQLDAVAAERKECSDKRSKLFDQMKALQASLKKTNDDTKSSKDRLGYKSVEEVDAKIVALERQQQSGEASLQEEKRIVAEISNLKKAKKILEGLTGQQASIEDEKKELADVRAQLAANDPERDAIREKFDALKAELSALDDERKEKQGSLNDLWNDRRAIKAELDEEYSKMRAHKAEHKRQNDEWYNWQREESQRKKAEYAARLREDKDARLAVQAEKELEAAAIPAYTDEINQCTNLIRFLESFSTAERVEAKPVASSAALVLPEGAVVMKKKDDEDFMVLGNKKGKKGGKRAQPSATKPFKLDFDMIDQFVKLKFDLPTSAADIAPSVAKIQEKKQWYIDHQAEATAKAKAAAEKKIAALRRGEEPSAADAPSATEADSTTAEKSSPENATEN</sequence>
<feature type="compositionally biased region" description="Low complexity" evidence="2">
    <location>
        <begin position="483"/>
        <end position="493"/>
    </location>
</feature>
<feature type="compositionally biased region" description="Basic and acidic residues" evidence="2">
    <location>
        <begin position="1061"/>
        <end position="1075"/>
    </location>
</feature>
<gene>
    <name evidence="3" type="ORF">HDU87_005015</name>
</gene>
<feature type="compositionally biased region" description="Low complexity" evidence="2">
    <location>
        <begin position="642"/>
        <end position="651"/>
    </location>
</feature>
<feature type="compositionally biased region" description="Acidic residues" evidence="2">
    <location>
        <begin position="501"/>
        <end position="515"/>
    </location>
</feature>
<feature type="region of interest" description="Disordered" evidence="2">
    <location>
        <begin position="51"/>
        <end position="74"/>
    </location>
</feature>
<feature type="coiled-coil region" evidence="1">
    <location>
        <begin position="236"/>
        <end position="266"/>
    </location>
</feature>
<feature type="compositionally biased region" description="Basic and acidic residues" evidence="2">
    <location>
        <begin position="51"/>
        <end position="61"/>
    </location>
</feature>
<dbReference type="GO" id="GO:0003729">
    <property type="term" value="F:mRNA binding"/>
    <property type="evidence" value="ECO:0007669"/>
    <property type="project" value="TreeGrafter"/>
</dbReference>
<feature type="compositionally biased region" description="Pro residues" evidence="2">
    <location>
        <begin position="11"/>
        <end position="21"/>
    </location>
</feature>
<feature type="region of interest" description="Disordered" evidence="2">
    <location>
        <begin position="413"/>
        <end position="433"/>
    </location>
</feature>
<dbReference type="InterPro" id="IPR039604">
    <property type="entry name" value="Bfr1"/>
</dbReference>
<evidence type="ECO:0000256" key="2">
    <source>
        <dbReference type="SAM" id="MobiDB-lite"/>
    </source>
</evidence>
<comment type="caution">
    <text evidence="3">The sequence shown here is derived from an EMBL/GenBank/DDBJ whole genome shotgun (WGS) entry which is preliminary data.</text>
</comment>
<dbReference type="GO" id="GO:0008298">
    <property type="term" value="P:intracellular mRNA localization"/>
    <property type="evidence" value="ECO:0007669"/>
    <property type="project" value="TreeGrafter"/>
</dbReference>
<accession>A0AAD5TV81</accession>
<proteinExistence type="predicted"/>
<feature type="compositionally biased region" description="Polar residues" evidence="2">
    <location>
        <begin position="1086"/>
        <end position="1103"/>
    </location>
</feature>
<dbReference type="PANTHER" id="PTHR31027">
    <property type="entry name" value="NUCLEAR SEGREGATION PROTEIN BFR1"/>
    <property type="match status" value="1"/>
</dbReference>
<evidence type="ECO:0000313" key="3">
    <source>
        <dbReference type="EMBL" id="KAJ3184169.1"/>
    </source>
</evidence>
<keyword evidence="4" id="KW-1185">Reference proteome</keyword>
<dbReference type="Proteomes" id="UP001212152">
    <property type="component" value="Unassembled WGS sequence"/>
</dbReference>
<evidence type="ECO:0000256" key="1">
    <source>
        <dbReference type="SAM" id="Coils"/>
    </source>
</evidence>
<dbReference type="PANTHER" id="PTHR31027:SF2">
    <property type="entry name" value="LEBERCILIN DOMAIN-CONTAINING PROTEIN"/>
    <property type="match status" value="1"/>
</dbReference>
<feature type="compositionally biased region" description="Polar residues" evidence="2">
    <location>
        <begin position="519"/>
        <end position="542"/>
    </location>
</feature>
<feature type="region of interest" description="Disordered" evidence="2">
    <location>
        <begin position="91"/>
        <end position="117"/>
    </location>
</feature>
<keyword evidence="1" id="KW-0175">Coiled coil</keyword>
<evidence type="ECO:0000313" key="4">
    <source>
        <dbReference type="Proteomes" id="UP001212152"/>
    </source>
</evidence>
<dbReference type="EMBL" id="JADGJQ010000004">
    <property type="protein sequence ID" value="KAJ3184169.1"/>
    <property type="molecule type" value="Genomic_DNA"/>
</dbReference>
<feature type="region of interest" description="Disordered" evidence="2">
    <location>
        <begin position="642"/>
        <end position="662"/>
    </location>
</feature>
<dbReference type="GO" id="GO:1990904">
    <property type="term" value="C:ribonucleoprotein complex"/>
    <property type="evidence" value="ECO:0007669"/>
    <property type="project" value="TreeGrafter"/>
</dbReference>
<feature type="coiled-coil region" evidence="1">
    <location>
        <begin position="792"/>
        <end position="918"/>
    </location>
</feature>
<dbReference type="GO" id="GO:0042175">
    <property type="term" value="C:nuclear outer membrane-endoplasmic reticulum membrane network"/>
    <property type="evidence" value="ECO:0007669"/>
    <property type="project" value="TreeGrafter"/>
</dbReference>
<reference evidence="3" key="1">
    <citation type="submission" date="2020-05" db="EMBL/GenBank/DDBJ databases">
        <title>Phylogenomic resolution of chytrid fungi.</title>
        <authorList>
            <person name="Stajich J.E."/>
            <person name="Amses K."/>
            <person name="Simmons R."/>
            <person name="Seto K."/>
            <person name="Myers J."/>
            <person name="Bonds A."/>
            <person name="Quandt C.A."/>
            <person name="Barry K."/>
            <person name="Liu P."/>
            <person name="Grigoriev I."/>
            <person name="Longcore J.E."/>
            <person name="James T.Y."/>
        </authorList>
    </citation>
    <scope>NUCLEOTIDE SEQUENCE</scope>
    <source>
        <strain evidence="3">JEL0379</strain>
    </source>
</reference>
<organism evidence="3 4">
    <name type="scientific">Geranomyces variabilis</name>
    <dbReference type="NCBI Taxonomy" id="109894"/>
    <lineage>
        <taxon>Eukaryota</taxon>
        <taxon>Fungi</taxon>
        <taxon>Fungi incertae sedis</taxon>
        <taxon>Chytridiomycota</taxon>
        <taxon>Chytridiomycota incertae sedis</taxon>
        <taxon>Chytridiomycetes</taxon>
        <taxon>Spizellomycetales</taxon>
        <taxon>Powellomycetaceae</taxon>
        <taxon>Geranomyces</taxon>
    </lineage>
</organism>
<feature type="coiled-coil region" evidence="1">
    <location>
        <begin position="662"/>
        <end position="724"/>
    </location>
</feature>
<name>A0AAD5TV81_9FUNG</name>
<feature type="region of interest" description="Disordered" evidence="2">
    <location>
        <begin position="1060"/>
        <end position="1103"/>
    </location>
</feature>